<dbReference type="NCBIfam" id="TIGR03558">
    <property type="entry name" value="oxido_grp_1"/>
    <property type="match status" value="1"/>
</dbReference>
<evidence type="ECO:0000313" key="4">
    <source>
        <dbReference type="Proteomes" id="UP000181917"/>
    </source>
</evidence>
<feature type="domain" description="Luciferase-like" evidence="2">
    <location>
        <begin position="16"/>
        <end position="310"/>
    </location>
</feature>
<protein>
    <submittedName>
        <fullName evidence="3">Luciferase family oxidoreductase, group 1</fullName>
    </submittedName>
</protein>
<gene>
    <name evidence="3" type="ORF">SAMN04489742_2816</name>
</gene>
<dbReference type="OrthoDB" id="9780518at2"/>
<dbReference type="Proteomes" id="UP000181917">
    <property type="component" value="Unassembled WGS sequence"/>
</dbReference>
<sequence length="339" mass="35771">MTDAFDLRSDVPLSVLDLAPVSQGQSVAEAIEASARLAEVADAAGYRRYWFAEHHNNEGVVSNATALLISLAASRTSRIRVGSGGVMLPNHAPLVVAEQFGTLARMYPDRIDLGLGRAPGTDPRTAAMLRRGDSSGQAFAGEIADLQAFFGSQEGLAVRALTARDAQVPMCVLGSSTSGAAVAGQLGLPFAAASHFAPESLHEAIAVYKQYFDPDAATAQLDQPYVIAGVNVLVADSAEEAAFQFSSHQQVVRDIITGGRRPVQPPKADAMADWDPREAAMVQARLSAGAVGTAETVSAGLRELVEATGVSELMVVTYAYDRQVRENSYRLLAEAWGIA</sequence>
<accession>A0A1H1E8L2</accession>
<dbReference type="Gene3D" id="3.20.20.30">
    <property type="entry name" value="Luciferase-like domain"/>
    <property type="match status" value="1"/>
</dbReference>
<dbReference type="EMBL" id="FNKH01000002">
    <property type="protein sequence ID" value="SDQ85102.1"/>
    <property type="molecule type" value="Genomic_DNA"/>
</dbReference>
<dbReference type="FunFam" id="3.20.20.30:FF:000002">
    <property type="entry name" value="LLM class flavin-dependent oxidoreductase"/>
    <property type="match status" value="1"/>
</dbReference>
<dbReference type="STRING" id="37928.SAMN04489742_2816"/>
<comment type="similarity">
    <text evidence="1">To bacterial alkanal monooxygenase alpha and beta chains.</text>
</comment>
<dbReference type="SUPFAM" id="SSF51679">
    <property type="entry name" value="Bacterial luciferase-like"/>
    <property type="match status" value="1"/>
</dbReference>
<dbReference type="InterPro" id="IPR019949">
    <property type="entry name" value="CmoO-like"/>
</dbReference>
<evidence type="ECO:0000259" key="2">
    <source>
        <dbReference type="Pfam" id="PF00296"/>
    </source>
</evidence>
<evidence type="ECO:0000313" key="3">
    <source>
        <dbReference type="EMBL" id="SDQ85102.1"/>
    </source>
</evidence>
<reference evidence="3 4" key="1">
    <citation type="submission" date="2016-10" db="EMBL/GenBank/DDBJ databases">
        <authorList>
            <person name="de Groot N.N."/>
        </authorList>
    </citation>
    <scope>NUCLEOTIDE SEQUENCE [LARGE SCALE GENOMIC DNA]</scope>
    <source>
        <strain evidence="3 4">DSM 20117</strain>
    </source>
</reference>
<keyword evidence="4" id="KW-1185">Reference proteome</keyword>
<name>A0A1H1E8L2_9MICC</name>
<dbReference type="InterPro" id="IPR011251">
    <property type="entry name" value="Luciferase-like_dom"/>
</dbReference>
<dbReference type="RefSeq" id="WP_074700987.1">
    <property type="nucleotide sequence ID" value="NZ_CP018863.1"/>
</dbReference>
<dbReference type="InterPro" id="IPR050766">
    <property type="entry name" value="Bact_Lucif_Oxidored"/>
</dbReference>
<proteinExistence type="predicted"/>
<dbReference type="PANTHER" id="PTHR30137:SF6">
    <property type="entry name" value="LUCIFERASE-LIKE MONOOXYGENASE"/>
    <property type="match status" value="1"/>
</dbReference>
<dbReference type="PANTHER" id="PTHR30137">
    <property type="entry name" value="LUCIFERASE-LIKE MONOOXYGENASE"/>
    <property type="match status" value="1"/>
</dbReference>
<dbReference type="InterPro" id="IPR036661">
    <property type="entry name" value="Luciferase-like_sf"/>
</dbReference>
<dbReference type="AlphaFoldDB" id="A0A1H1E8L2"/>
<dbReference type="GO" id="GO:0016705">
    <property type="term" value="F:oxidoreductase activity, acting on paired donors, with incorporation or reduction of molecular oxygen"/>
    <property type="evidence" value="ECO:0007669"/>
    <property type="project" value="InterPro"/>
</dbReference>
<dbReference type="CDD" id="cd00347">
    <property type="entry name" value="Flavin_utilizing_monoxygenases"/>
    <property type="match status" value="1"/>
</dbReference>
<dbReference type="GO" id="GO:0005829">
    <property type="term" value="C:cytosol"/>
    <property type="evidence" value="ECO:0007669"/>
    <property type="project" value="TreeGrafter"/>
</dbReference>
<evidence type="ECO:0000256" key="1">
    <source>
        <dbReference type="ARBA" id="ARBA00007789"/>
    </source>
</evidence>
<dbReference type="KEGG" id="acry:AC20117_03385"/>
<organism evidence="3 4">
    <name type="scientific">Crystallibacter crystallopoietes</name>
    <dbReference type="NCBI Taxonomy" id="37928"/>
    <lineage>
        <taxon>Bacteria</taxon>
        <taxon>Bacillati</taxon>
        <taxon>Actinomycetota</taxon>
        <taxon>Actinomycetes</taxon>
        <taxon>Micrococcales</taxon>
        <taxon>Micrococcaceae</taxon>
        <taxon>Crystallibacter</taxon>
    </lineage>
</organism>
<dbReference type="Pfam" id="PF00296">
    <property type="entry name" value="Bac_luciferase"/>
    <property type="match status" value="1"/>
</dbReference>